<dbReference type="PATRIC" id="fig|713887.8.peg.1046"/>
<organism evidence="3">
    <name type="scientific">Atelocyanobacterium thalassa (isolate ALOHA)</name>
    <dbReference type="NCBI Taxonomy" id="1453429"/>
    <lineage>
        <taxon>Bacteria</taxon>
        <taxon>Bacillati</taxon>
        <taxon>Cyanobacteriota</taxon>
        <taxon>Cyanophyceae</taxon>
        <taxon>Oscillatoriophycideae</taxon>
        <taxon>Chroococcales</taxon>
        <taxon>Aphanothecaceae</taxon>
        <taxon>Candidatus Atelocyanobacterium</taxon>
        <taxon>Candidatus Atelocyanobacterium thalassae</taxon>
    </lineage>
</organism>
<keyword evidence="3" id="KW-1185">Reference proteome</keyword>
<dbReference type="PANTHER" id="PTHR34214">
    <property type="match status" value="1"/>
</dbReference>
<dbReference type="RefSeq" id="WP_012954475.1">
    <property type="nucleotide sequence ID" value="NC_013771.1"/>
</dbReference>
<gene>
    <name evidence="2" type="ordered locus">UCYN_11170</name>
</gene>
<keyword evidence="1" id="KW-0472">Membrane</keyword>
<keyword evidence="1" id="KW-1133">Transmembrane helix</keyword>
<sequence>MKRQFVKVCPVPSEQQPINEYEELKTSWFFCLATSGSRLFLRNIIIIWSIGWLLSSPLAAASFPPDQSLLPFIVSSDIGAGVLLVLFLLQLISGWYHIKGRLKKKTIFYEESGWYDGQTWIKPPEMIIRDHLIMSHQVNPIVNRLTNTISILTFVMFSHIIVWIYF</sequence>
<feature type="transmembrane region" description="Helical" evidence="1">
    <location>
        <begin position="69"/>
        <end position="96"/>
    </location>
</feature>
<dbReference type="HOGENOM" id="CLU_081117_2_0_3"/>
<name>D3EQN8_ATETH</name>
<proteinExistence type="predicted"/>
<dbReference type="STRING" id="1453429.UCYN_11170"/>
<dbReference type="KEGG" id="cyu:UCYN_11170"/>
<feature type="transmembrane region" description="Helical" evidence="1">
    <location>
        <begin position="44"/>
        <end position="63"/>
    </location>
</feature>
<dbReference type="OrthoDB" id="462081at2"/>
<dbReference type="Pfam" id="PF06799">
    <property type="entry name" value="CGLD27-like"/>
    <property type="match status" value="1"/>
</dbReference>
<feature type="transmembrane region" description="Helical" evidence="1">
    <location>
        <begin position="145"/>
        <end position="165"/>
    </location>
</feature>
<reference evidence="2 3" key="1">
    <citation type="journal article" date="2010" name="Nature">
        <title>Metabolic streamlining in an open-ocean nitrogen-fixing cyanobacterium.</title>
        <authorList>
            <person name="Tripp H.J."/>
            <person name="Bench S.R."/>
            <person name="Turk K.A."/>
            <person name="Foster R.A."/>
            <person name="Desany B.A."/>
            <person name="Niazi F."/>
            <person name="Affourtit J.P."/>
            <person name="Zehr J.P."/>
        </authorList>
    </citation>
    <scope>NUCLEOTIDE SEQUENCE [LARGE SCALE GENOMIC DNA]</scope>
    <source>
        <strain evidence="3">ALOHA</strain>
    </source>
</reference>
<dbReference type="EMBL" id="CP001842">
    <property type="protein sequence ID" value="ADB95788.1"/>
    <property type="molecule type" value="Genomic_DNA"/>
</dbReference>
<protein>
    <submittedName>
        <fullName evidence="2">Uncharacterized protein</fullName>
    </submittedName>
</protein>
<dbReference type="PANTHER" id="PTHR34214:SF3">
    <property type="entry name" value="PROTEIN CONSERVED IN THE GREEN LINEAGE AND DIATOMS 27, CHLOROPLASTIC"/>
    <property type="match status" value="1"/>
</dbReference>
<keyword evidence="1" id="KW-0812">Transmembrane</keyword>
<evidence type="ECO:0000256" key="1">
    <source>
        <dbReference type="SAM" id="Phobius"/>
    </source>
</evidence>
<dbReference type="InterPro" id="IPR009631">
    <property type="entry name" value="CGLD27-like"/>
</dbReference>
<dbReference type="AlphaFoldDB" id="D3EQN8"/>
<evidence type="ECO:0000313" key="2">
    <source>
        <dbReference type="EMBL" id="ADB95788.1"/>
    </source>
</evidence>
<evidence type="ECO:0000313" key="3">
    <source>
        <dbReference type="Proteomes" id="UP000001405"/>
    </source>
</evidence>
<dbReference type="Proteomes" id="UP000001405">
    <property type="component" value="Chromosome"/>
</dbReference>
<accession>D3EQN8</accession>